<dbReference type="Gene3D" id="1.10.10.10">
    <property type="entry name" value="Winged helix-like DNA-binding domain superfamily/Winged helix DNA-binding domain"/>
    <property type="match status" value="1"/>
</dbReference>
<dbReference type="AlphaFoldDB" id="A0A6B8KF23"/>
<dbReference type="Pfam" id="PF22029">
    <property type="entry name" value="PhyR_sigma2"/>
    <property type="match status" value="1"/>
</dbReference>
<name>A0A6B8KF23_9HYPH</name>
<keyword evidence="3" id="KW-1185">Reference proteome</keyword>
<feature type="domain" description="PhyR sigma2" evidence="1">
    <location>
        <begin position="12"/>
        <end position="51"/>
    </location>
</feature>
<protein>
    <submittedName>
        <fullName evidence="2">RNA polymerase subunit sigma-70</fullName>
    </submittedName>
</protein>
<proteinExistence type="predicted"/>
<dbReference type="KEGG" id="mhey:H2LOC_011225"/>
<dbReference type="RefSeq" id="WP_154331631.1">
    <property type="nucleotide sequence ID" value="NZ_CP046052.1"/>
</dbReference>
<sequence length="167" mass="17791">MGQKEDLLQELEATLPSLRRYARALCAGGGSGATDDLVQTALERATAKVRAKELQAGESGAARLCAYRALTALAREKTAGTAPKTAAQQPLVVQGLANLPFNERATLLLVALEGFSYEAASSILEVPRAVLLGQLQRARSALSALDLRPFASSDRLRRASAYLRIVK</sequence>
<dbReference type="InterPro" id="IPR013324">
    <property type="entry name" value="RNA_pol_sigma_r3/r4-like"/>
</dbReference>
<reference evidence="2 3" key="1">
    <citation type="submission" date="2019-11" db="EMBL/GenBank/DDBJ databases">
        <title>The genome sequence of Methylocystis heyeri.</title>
        <authorList>
            <person name="Oshkin I.Y."/>
            <person name="Miroshnikov K."/>
            <person name="Dedysh S.N."/>
        </authorList>
    </citation>
    <scope>NUCLEOTIDE SEQUENCE [LARGE SCALE GENOMIC DNA]</scope>
    <source>
        <strain evidence="2 3">H2</strain>
    </source>
</reference>
<dbReference type="InterPro" id="IPR036388">
    <property type="entry name" value="WH-like_DNA-bd_sf"/>
</dbReference>
<dbReference type="InterPro" id="IPR053866">
    <property type="entry name" value="PhyR_sigma2"/>
</dbReference>
<dbReference type="SUPFAM" id="SSF88659">
    <property type="entry name" value="Sigma3 and sigma4 domains of RNA polymerase sigma factors"/>
    <property type="match status" value="1"/>
</dbReference>
<evidence type="ECO:0000259" key="1">
    <source>
        <dbReference type="Pfam" id="PF22029"/>
    </source>
</evidence>
<organism evidence="2 3">
    <name type="scientific">Methylocystis heyeri</name>
    <dbReference type="NCBI Taxonomy" id="391905"/>
    <lineage>
        <taxon>Bacteria</taxon>
        <taxon>Pseudomonadati</taxon>
        <taxon>Pseudomonadota</taxon>
        <taxon>Alphaproteobacteria</taxon>
        <taxon>Hyphomicrobiales</taxon>
        <taxon>Methylocystaceae</taxon>
        <taxon>Methylocystis</taxon>
    </lineage>
</organism>
<dbReference type="Gene3D" id="1.10.1740.10">
    <property type="match status" value="1"/>
</dbReference>
<gene>
    <name evidence="2" type="ORF">H2LOC_011225</name>
</gene>
<accession>A0A6B8KF23</accession>
<dbReference type="Proteomes" id="UP000309061">
    <property type="component" value="Chromosome"/>
</dbReference>
<evidence type="ECO:0000313" key="3">
    <source>
        <dbReference type="Proteomes" id="UP000309061"/>
    </source>
</evidence>
<evidence type="ECO:0000313" key="2">
    <source>
        <dbReference type="EMBL" id="QGM46219.1"/>
    </source>
</evidence>
<dbReference type="EMBL" id="CP046052">
    <property type="protein sequence ID" value="QGM46219.1"/>
    <property type="molecule type" value="Genomic_DNA"/>
</dbReference>
<dbReference type="OrthoDB" id="9797134at2"/>